<sequence>MENQNSVCFIAKINEVRAIEGADNIELVIAGGWNAITKKGEFKEGSLTIIATTDAVIPEKLSEKMGVANYLRKGTRVRTVKLRGVYSECLIIPVIYIKASSIVEGKDLMEELGITKYEPPVKQIQLASGRKIKWRDNQNFHIYYKFPNLKNVDGMFNETDAVQITRKIHGTNARYGIVKKSKLGFWDKVKKFLRIADEWIDYEYIYGSHNCEKGSDSQGFYSTDVWRTIAEREDIKEKLWKYVKYKGVDCIGEGIIIYGEIYGAGIQKNYTYGLEDIKFTGFDIKVNGEYLPVNPAAYAISGVLGLPHVQILYTGPWNQEVQDKFTFNNFIEGTKTPHEGIVIKHISGDRKKVAKVINPEYLIASEKHDYGDSH</sequence>
<dbReference type="GO" id="GO:0016874">
    <property type="term" value="F:ligase activity"/>
    <property type="evidence" value="ECO:0007669"/>
    <property type="project" value="UniProtKB-KW"/>
</dbReference>
<dbReference type="Pfam" id="PF09414">
    <property type="entry name" value="RNA_ligase"/>
    <property type="match status" value="1"/>
</dbReference>
<reference evidence="2" key="1">
    <citation type="submission" date="2020-04" db="EMBL/GenBank/DDBJ databases">
        <authorList>
            <person name="Chiriac C."/>
            <person name="Salcher M."/>
            <person name="Ghai R."/>
            <person name="Kavagutti S V."/>
        </authorList>
    </citation>
    <scope>NUCLEOTIDE SEQUENCE</scope>
</reference>
<dbReference type="EMBL" id="LR796188">
    <property type="protein sequence ID" value="CAB4125776.1"/>
    <property type="molecule type" value="Genomic_DNA"/>
</dbReference>
<protein>
    <submittedName>
        <fullName evidence="2">Putative RNA ligase</fullName>
    </submittedName>
</protein>
<dbReference type="Pfam" id="PF21189">
    <property type="entry name" value="PHA02142"/>
    <property type="match status" value="1"/>
</dbReference>
<accession>A0A6J5KXJ0</accession>
<dbReference type="InterPro" id="IPR021122">
    <property type="entry name" value="RNA_ligase_dom_REL/Rnl2"/>
</dbReference>
<dbReference type="SUPFAM" id="SSF56091">
    <property type="entry name" value="DNA ligase/mRNA capping enzyme, catalytic domain"/>
    <property type="match status" value="1"/>
</dbReference>
<keyword evidence="2" id="KW-0436">Ligase</keyword>
<evidence type="ECO:0000259" key="1">
    <source>
        <dbReference type="Pfam" id="PF09414"/>
    </source>
</evidence>
<gene>
    <name evidence="2" type="ORF">UFOVP54_227</name>
</gene>
<name>A0A6J5KXJ0_9CAUD</name>
<organism evidence="2">
    <name type="scientific">uncultured Caudovirales phage</name>
    <dbReference type="NCBI Taxonomy" id="2100421"/>
    <lineage>
        <taxon>Viruses</taxon>
        <taxon>Duplodnaviria</taxon>
        <taxon>Heunggongvirae</taxon>
        <taxon>Uroviricota</taxon>
        <taxon>Caudoviricetes</taxon>
        <taxon>Peduoviridae</taxon>
        <taxon>Maltschvirus</taxon>
        <taxon>Maltschvirus maltsch</taxon>
    </lineage>
</organism>
<evidence type="ECO:0000313" key="2">
    <source>
        <dbReference type="EMBL" id="CAB4125776.1"/>
    </source>
</evidence>
<feature type="domain" description="RNA ligase" evidence="1">
    <location>
        <begin position="161"/>
        <end position="357"/>
    </location>
</feature>
<dbReference type="Gene3D" id="3.30.470.30">
    <property type="entry name" value="DNA ligase/mRNA capping enzyme"/>
    <property type="match status" value="1"/>
</dbReference>
<proteinExistence type="predicted"/>